<dbReference type="Proteomes" id="UP001501231">
    <property type="component" value="Unassembled WGS sequence"/>
</dbReference>
<gene>
    <name evidence="15" type="ORF">GCM10010191_38350</name>
</gene>
<evidence type="ECO:0000313" key="16">
    <source>
        <dbReference type="Proteomes" id="UP001501231"/>
    </source>
</evidence>
<evidence type="ECO:0000313" key="15">
    <source>
        <dbReference type="EMBL" id="GAA2422853.1"/>
    </source>
</evidence>
<comment type="catalytic activity">
    <reaction evidence="1">
        <text>ATP + protein L-histidine = ADP + protein N-phospho-L-histidine.</text>
        <dbReference type="EC" id="2.7.13.3"/>
    </reaction>
</comment>
<keyword evidence="8" id="KW-0902">Two-component regulatory system</keyword>
<feature type="transmembrane region" description="Helical" evidence="11">
    <location>
        <begin position="505"/>
        <end position="525"/>
    </location>
</feature>
<dbReference type="Pfam" id="PF02518">
    <property type="entry name" value="HATPase_c"/>
    <property type="match status" value="1"/>
</dbReference>
<dbReference type="InterPro" id="IPR011712">
    <property type="entry name" value="Sig_transdc_His_kin_sub3_dim/P"/>
</dbReference>
<dbReference type="EMBL" id="BAAARW010000012">
    <property type="protein sequence ID" value="GAA2422853.1"/>
    <property type="molecule type" value="Genomic_DNA"/>
</dbReference>
<keyword evidence="11" id="KW-1133">Transmembrane helix</keyword>
<keyword evidence="11" id="KW-0472">Membrane</keyword>
<feature type="compositionally biased region" description="Basic and acidic residues" evidence="10">
    <location>
        <begin position="170"/>
        <end position="189"/>
    </location>
</feature>
<feature type="transmembrane region" description="Helical" evidence="11">
    <location>
        <begin position="476"/>
        <end position="498"/>
    </location>
</feature>
<evidence type="ECO:0000256" key="7">
    <source>
        <dbReference type="ARBA" id="ARBA00022840"/>
    </source>
</evidence>
<dbReference type="RefSeq" id="WP_344590343.1">
    <property type="nucleotide sequence ID" value="NZ_BAAARW010000012.1"/>
</dbReference>
<evidence type="ECO:0000256" key="11">
    <source>
        <dbReference type="SAM" id="Phobius"/>
    </source>
</evidence>
<accession>A0ABN3J7P6</accession>
<protein>
    <recommendedName>
        <fullName evidence="2">histidine kinase</fullName>
        <ecNumber evidence="2">2.7.13.3</ecNumber>
    </recommendedName>
</protein>
<feature type="transmembrane region" description="Helical" evidence="11">
    <location>
        <begin position="451"/>
        <end position="470"/>
    </location>
</feature>
<keyword evidence="5" id="KW-0547">Nucleotide-binding</keyword>
<feature type="transmembrane region" description="Helical" evidence="11">
    <location>
        <begin position="73"/>
        <end position="89"/>
    </location>
</feature>
<feature type="domain" description="DUF7134" evidence="14">
    <location>
        <begin position="18"/>
        <end position="165"/>
    </location>
</feature>
<keyword evidence="11" id="KW-0812">Transmembrane</keyword>
<dbReference type="CDD" id="cd16917">
    <property type="entry name" value="HATPase_UhpB-NarQ-NarX-like"/>
    <property type="match status" value="1"/>
</dbReference>
<evidence type="ECO:0000259" key="12">
    <source>
        <dbReference type="Pfam" id="PF02518"/>
    </source>
</evidence>
<dbReference type="PANTHER" id="PTHR24421">
    <property type="entry name" value="NITRATE/NITRITE SENSOR PROTEIN NARX-RELATED"/>
    <property type="match status" value="1"/>
</dbReference>
<dbReference type="GO" id="GO:0016301">
    <property type="term" value="F:kinase activity"/>
    <property type="evidence" value="ECO:0007669"/>
    <property type="project" value="UniProtKB-KW"/>
</dbReference>
<evidence type="ECO:0000259" key="14">
    <source>
        <dbReference type="Pfam" id="PF23539"/>
    </source>
</evidence>
<evidence type="ECO:0000259" key="13">
    <source>
        <dbReference type="Pfam" id="PF07730"/>
    </source>
</evidence>
<feature type="transmembrane region" description="Helical" evidence="11">
    <location>
        <begin position="50"/>
        <end position="66"/>
    </location>
</feature>
<keyword evidence="3" id="KW-0597">Phosphoprotein</keyword>
<evidence type="ECO:0000256" key="10">
    <source>
        <dbReference type="SAM" id="MobiDB-lite"/>
    </source>
</evidence>
<evidence type="ECO:0000256" key="3">
    <source>
        <dbReference type="ARBA" id="ARBA00022553"/>
    </source>
</evidence>
<feature type="transmembrane region" description="Helical" evidence="11">
    <location>
        <begin position="141"/>
        <end position="161"/>
    </location>
</feature>
<feature type="transmembrane region" description="Helical" evidence="11">
    <location>
        <begin position="537"/>
        <end position="556"/>
    </location>
</feature>
<proteinExistence type="predicted"/>
<comment type="caution">
    <text evidence="15">The sequence shown here is derived from an EMBL/GenBank/DDBJ whole genome shotgun (WGS) entry which is preliminary data.</text>
</comment>
<dbReference type="InterPro" id="IPR036890">
    <property type="entry name" value="HATPase_C_sf"/>
</dbReference>
<dbReference type="Gene3D" id="3.30.565.10">
    <property type="entry name" value="Histidine kinase-like ATPase, C-terminal domain"/>
    <property type="match status" value="1"/>
</dbReference>
<evidence type="ECO:0000256" key="2">
    <source>
        <dbReference type="ARBA" id="ARBA00012438"/>
    </source>
</evidence>
<keyword evidence="7" id="KW-0067">ATP-binding</keyword>
<evidence type="ECO:0000256" key="6">
    <source>
        <dbReference type="ARBA" id="ARBA00022777"/>
    </source>
</evidence>
<feature type="domain" description="Histidine kinase/HSP90-like ATPase" evidence="12">
    <location>
        <begin position="293"/>
        <end position="382"/>
    </location>
</feature>
<feature type="transmembrane region" description="Helical" evidence="11">
    <location>
        <begin position="424"/>
        <end position="444"/>
    </location>
</feature>
<feature type="transmembrane region" description="Helical" evidence="11">
    <location>
        <begin position="396"/>
        <end position="418"/>
    </location>
</feature>
<reference evidence="15 16" key="1">
    <citation type="journal article" date="2019" name="Int. J. Syst. Evol. Microbiol.">
        <title>The Global Catalogue of Microorganisms (GCM) 10K type strain sequencing project: providing services to taxonomists for standard genome sequencing and annotation.</title>
        <authorList>
            <consortium name="The Broad Institute Genomics Platform"/>
            <consortium name="The Broad Institute Genome Sequencing Center for Infectious Disease"/>
            <person name="Wu L."/>
            <person name="Ma J."/>
        </authorList>
    </citation>
    <scope>NUCLEOTIDE SEQUENCE [LARGE SCALE GENOMIC DNA]</scope>
    <source>
        <strain evidence="15 16">JCM 3325</strain>
    </source>
</reference>
<dbReference type="InterPro" id="IPR050482">
    <property type="entry name" value="Sensor_HK_TwoCompSys"/>
</dbReference>
<keyword evidence="16" id="KW-1185">Reference proteome</keyword>
<evidence type="ECO:0000256" key="8">
    <source>
        <dbReference type="ARBA" id="ARBA00023012"/>
    </source>
</evidence>
<dbReference type="PANTHER" id="PTHR24421:SF10">
    <property type="entry name" value="NITRATE_NITRITE SENSOR PROTEIN NARQ"/>
    <property type="match status" value="1"/>
</dbReference>
<evidence type="ECO:0000256" key="4">
    <source>
        <dbReference type="ARBA" id="ARBA00022679"/>
    </source>
</evidence>
<dbReference type="InterPro" id="IPR003594">
    <property type="entry name" value="HATPase_dom"/>
</dbReference>
<name>A0ABN3J7P6_9ACTN</name>
<keyword evidence="4" id="KW-0808">Transferase</keyword>
<keyword evidence="9" id="KW-0175">Coiled coil</keyword>
<evidence type="ECO:0000256" key="5">
    <source>
        <dbReference type="ARBA" id="ARBA00022741"/>
    </source>
</evidence>
<organism evidence="15 16">
    <name type="scientific">Actinomadura vinacea</name>
    <dbReference type="NCBI Taxonomy" id="115336"/>
    <lineage>
        <taxon>Bacteria</taxon>
        <taxon>Bacillati</taxon>
        <taxon>Actinomycetota</taxon>
        <taxon>Actinomycetes</taxon>
        <taxon>Streptosporangiales</taxon>
        <taxon>Thermomonosporaceae</taxon>
        <taxon>Actinomadura</taxon>
    </lineage>
</organism>
<feature type="transmembrane region" description="Helical" evidence="11">
    <location>
        <begin position="20"/>
        <end position="38"/>
    </location>
</feature>
<feature type="domain" description="Signal transduction histidine kinase subgroup 3 dimerisation and phosphoacceptor" evidence="13">
    <location>
        <begin position="190"/>
        <end position="252"/>
    </location>
</feature>
<feature type="coiled-coil region" evidence="9">
    <location>
        <begin position="613"/>
        <end position="651"/>
    </location>
</feature>
<dbReference type="Pfam" id="PF07730">
    <property type="entry name" value="HisKA_3"/>
    <property type="match status" value="1"/>
</dbReference>
<dbReference type="Pfam" id="PF23539">
    <property type="entry name" value="DUF7134"/>
    <property type="match status" value="1"/>
</dbReference>
<dbReference type="InterPro" id="IPR055558">
    <property type="entry name" value="DUF7134"/>
</dbReference>
<dbReference type="SUPFAM" id="SSF55874">
    <property type="entry name" value="ATPase domain of HSP90 chaperone/DNA topoisomerase II/histidine kinase"/>
    <property type="match status" value="1"/>
</dbReference>
<dbReference type="Gene3D" id="1.20.5.1930">
    <property type="match status" value="1"/>
</dbReference>
<evidence type="ECO:0000256" key="9">
    <source>
        <dbReference type="SAM" id="Coils"/>
    </source>
</evidence>
<feature type="region of interest" description="Disordered" evidence="10">
    <location>
        <begin position="169"/>
        <end position="189"/>
    </location>
</feature>
<dbReference type="EC" id="2.7.13.3" evidence="2"/>
<feature type="transmembrane region" description="Helical" evidence="11">
    <location>
        <begin position="95"/>
        <end position="110"/>
    </location>
</feature>
<sequence length="653" mass="68071">MRRWGWLGAAGGRWPAITDFAVPALLAAAQMGGTWLNTAGADGPLDRDRWMAGVAAIVCCNLALIWRRVAPRAVLAVTLVMSAAGTLAVHDADALVSGFAEVVALFSVAVHRGRRDAMLGCATVLVVVTLAFAPVRPGVELLTNGTLDVVTFVAVTALGQLRRQRKARHRELSERLAGAERERRDTAAAERERLARDLHDVAGHHLSSVVVHSTAASHLDDPALVHRALTAAADTARDVLKALDRLVDVVGPESGDGRLETLLPPLCRGLVRLGVPVTLSVEGPRRLRPQVTNAAYRIVQEALTNAMRYAQGAAVTVEIGYGAGGLEVVVHNAAPAEEIPAPALGGGRGIAGMRERAESLGGALDAGPDGSGGWTVRAVLPASASGGRRRVGWPEVLDGAAIGLCVALPVVLGFTPGAELLADWPLGAGALAVAALVGRALPLWWRRRAPYTTLVALALIDTSWAVLAGWTGSTTMLLMLLFGCPTAMIAVSSVGGYARRTKATWPAPLLAAVPWGVASGVLGALTDPSAGDPDAVAFGVVASVSSVLLLLPFWAWGRAVAGRGVRWEADALEAMAARAGEVVFAERHRVAMGLRGTVLEHIARVVHTADAGLASAETDMRKAQEALAAVAEHARAALTDMRALLDTMQDETA</sequence>
<keyword evidence="6 15" id="KW-0418">Kinase</keyword>
<feature type="transmembrane region" description="Helical" evidence="11">
    <location>
        <begin position="117"/>
        <end position="135"/>
    </location>
</feature>
<evidence type="ECO:0000256" key="1">
    <source>
        <dbReference type="ARBA" id="ARBA00000085"/>
    </source>
</evidence>